<comment type="PTM">
    <text evidence="6">Under oxidizing conditions two disulfide bonds are formed involving the reactive cysteines. Under reducing conditions zinc is bound to the reactive cysteines and the protein is inactive.</text>
</comment>
<evidence type="ECO:0000256" key="3">
    <source>
        <dbReference type="ARBA" id="ARBA00023157"/>
    </source>
</evidence>
<dbReference type="SUPFAM" id="SSF118352">
    <property type="entry name" value="HSP33 redox switch-like"/>
    <property type="match status" value="1"/>
</dbReference>
<dbReference type="KEGG" id="cthi:THC_1000"/>
<keyword evidence="4 6" id="KW-0143">Chaperone</keyword>
<reference evidence="7 8" key="1">
    <citation type="journal article" date="2016" name="Int. J. Syst. Evol. Microbiol.">
        <title>Caldimicrobium thiodismutans sp. nov., a sulfur-disproportionating bacterium isolated from a hot spring, and emended description of the genus Caldimicrobium.</title>
        <authorList>
            <person name="Kojima H."/>
            <person name="Umezawa K."/>
            <person name="Fukui M."/>
        </authorList>
    </citation>
    <scope>NUCLEOTIDE SEQUENCE [LARGE SCALE GENOMIC DNA]</scope>
    <source>
        <strain evidence="7 8">TF1</strain>
    </source>
</reference>
<evidence type="ECO:0000256" key="2">
    <source>
        <dbReference type="ARBA" id="ARBA00022833"/>
    </source>
</evidence>
<dbReference type="PIRSF" id="PIRSF005261">
    <property type="entry name" value="Heat_shock_Hsp33"/>
    <property type="match status" value="1"/>
</dbReference>
<protein>
    <recommendedName>
        <fullName evidence="6">33 kDa chaperonin</fullName>
    </recommendedName>
    <alternativeName>
        <fullName evidence="6">Heat shock protein 33 homolog</fullName>
        <shortName evidence="6">HSP33</shortName>
    </alternativeName>
</protein>
<keyword evidence="2 6" id="KW-0862">Zinc</keyword>
<dbReference type="Gene3D" id="3.55.30.10">
    <property type="entry name" value="Hsp33 domain"/>
    <property type="match status" value="1"/>
</dbReference>
<dbReference type="InterPro" id="IPR000397">
    <property type="entry name" value="Heat_shock_Hsp33"/>
</dbReference>
<evidence type="ECO:0000256" key="5">
    <source>
        <dbReference type="ARBA" id="ARBA00023284"/>
    </source>
</evidence>
<comment type="similarity">
    <text evidence="6">Belongs to the HSP33 family.</text>
</comment>
<sequence length="295" mass="32662">MVDYLIRILPKKFNFRAFGVFLPQTVEEARRRQSLSPVAVAALGRALAGVALLSADLKIGKILLQINGGGPLGEILAEADYQGNLRGLVKNPQVYLPPENKKLPVGKAVGKEGFINVIRDYGLKEIYQSSSDLISGEIAEDLAYYLTTSEQVPSACALGVLVDTDGSVITAGGFLIQKLPSAEDHEVSHLEKRLSEIKPVTDYLSSGIKIEELLHEIFGEIEILEKREVRFKCSCSMNRVEEALVALGKEELEDMLREGKPVEITCEFCKEKYIINIERLRKLLTEVERKKGSSD</sequence>
<dbReference type="NCBIfam" id="NF001033">
    <property type="entry name" value="PRK00114.1"/>
    <property type="match status" value="1"/>
</dbReference>
<dbReference type="AlphaFoldDB" id="A0A0U5AVT2"/>
<evidence type="ECO:0000256" key="1">
    <source>
        <dbReference type="ARBA" id="ARBA00022490"/>
    </source>
</evidence>
<dbReference type="InterPro" id="IPR016153">
    <property type="entry name" value="Heat_shock_Hsp33_N"/>
</dbReference>
<dbReference type="SUPFAM" id="SSF64397">
    <property type="entry name" value="Hsp33 domain"/>
    <property type="match status" value="1"/>
</dbReference>
<dbReference type="InterPro" id="IPR016154">
    <property type="entry name" value="Heat_shock_Hsp33_C"/>
</dbReference>
<proteinExistence type="inferred from homology"/>
<keyword evidence="7" id="KW-0346">Stress response</keyword>
<gene>
    <name evidence="6" type="primary">hslO</name>
    <name evidence="7" type="ORF">THC_1000</name>
</gene>
<dbReference type="Pfam" id="PF01430">
    <property type="entry name" value="HSP33"/>
    <property type="match status" value="1"/>
</dbReference>
<evidence type="ECO:0000256" key="6">
    <source>
        <dbReference type="HAMAP-Rule" id="MF_00117"/>
    </source>
</evidence>
<dbReference type="GO" id="GO:0044183">
    <property type="term" value="F:protein folding chaperone"/>
    <property type="evidence" value="ECO:0007669"/>
    <property type="project" value="TreeGrafter"/>
</dbReference>
<evidence type="ECO:0000256" key="4">
    <source>
        <dbReference type="ARBA" id="ARBA00023186"/>
    </source>
</evidence>
<organism evidence="7 8">
    <name type="scientific">Caldimicrobium thiodismutans</name>
    <dbReference type="NCBI Taxonomy" id="1653476"/>
    <lineage>
        <taxon>Bacteria</taxon>
        <taxon>Pseudomonadati</taxon>
        <taxon>Thermodesulfobacteriota</taxon>
        <taxon>Thermodesulfobacteria</taxon>
        <taxon>Thermodesulfobacteriales</taxon>
        <taxon>Thermodesulfobacteriaceae</taxon>
        <taxon>Caldimicrobium</taxon>
    </lineage>
</organism>
<dbReference type="Gene3D" id="3.90.1280.10">
    <property type="entry name" value="HSP33 redox switch-like"/>
    <property type="match status" value="1"/>
</dbReference>
<keyword evidence="5 6" id="KW-0676">Redox-active center</keyword>
<dbReference type="HAMAP" id="MF_00117">
    <property type="entry name" value="HslO"/>
    <property type="match status" value="1"/>
</dbReference>
<dbReference type="CDD" id="cd00498">
    <property type="entry name" value="Hsp33"/>
    <property type="match status" value="1"/>
</dbReference>
<comment type="function">
    <text evidence="6">Redox regulated molecular chaperone. Protects both thermally unfolding and oxidatively damaged proteins from irreversible aggregation. Plays an important role in the bacterial defense system toward oxidative stress.</text>
</comment>
<name>A0A0U5AVT2_9BACT</name>
<dbReference type="PANTHER" id="PTHR30111:SF1">
    <property type="entry name" value="33 KDA CHAPERONIN"/>
    <property type="match status" value="1"/>
</dbReference>
<comment type="subcellular location">
    <subcellularLocation>
        <location evidence="6">Cytoplasm</location>
    </subcellularLocation>
</comment>
<evidence type="ECO:0000313" key="7">
    <source>
        <dbReference type="EMBL" id="BAU23384.1"/>
    </source>
</evidence>
<dbReference type="EMBL" id="AP014945">
    <property type="protein sequence ID" value="BAU23384.1"/>
    <property type="molecule type" value="Genomic_DNA"/>
</dbReference>
<dbReference type="GO" id="GO:0005737">
    <property type="term" value="C:cytoplasm"/>
    <property type="evidence" value="ECO:0007669"/>
    <property type="project" value="UniProtKB-SubCell"/>
</dbReference>
<feature type="disulfide bond" description="Redox-active" evidence="6">
    <location>
        <begin position="266"/>
        <end position="269"/>
    </location>
</feature>
<keyword evidence="3 6" id="KW-1015">Disulfide bond</keyword>
<keyword evidence="8" id="KW-1185">Reference proteome</keyword>
<reference evidence="8" key="2">
    <citation type="journal article" date="2016" name="Int. J. Syst. Evol. Microbiol.">
        <title>Caldimicrobium thiodismutans sp. nov., a sulfur-disproportionating bacterium isolated from a hot spring.</title>
        <authorList>
            <person name="Kojima H."/>
            <person name="Umezawa K."/>
            <person name="Fukui M."/>
        </authorList>
    </citation>
    <scope>NUCLEOTIDE SEQUENCE [LARGE SCALE GENOMIC DNA]</scope>
    <source>
        <strain evidence="8">TF1</strain>
    </source>
</reference>
<keyword evidence="1 6" id="KW-0963">Cytoplasm</keyword>
<dbReference type="GO" id="GO:0051082">
    <property type="term" value="F:unfolded protein binding"/>
    <property type="evidence" value="ECO:0007669"/>
    <property type="project" value="UniProtKB-UniRule"/>
</dbReference>
<dbReference type="STRING" id="1653476.THC_1000"/>
<dbReference type="PANTHER" id="PTHR30111">
    <property type="entry name" value="33 KDA CHAPERONIN"/>
    <property type="match status" value="1"/>
</dbReference>
<dbReference type="Proteomes" id="UP000068196">
    <property type="component" value="Chromosome"/>
</dbReference>
<dbReference type="GO" id="GO:0042026">
    <property type="term" value="P:protein refolding"/>
    <property type="evidence" value="ECO:0007669"/>
    <property type="project" value="TreeGrafter"/>
</dbReference>
<feature type="disulfide bond" description="Redox-active" evidence="6">
    <location>
        <begin position="233"/>
        <end position="235"/>
    </location>
</feature>
<dbReference type="PATRIC" id="fig|1653476.3.peg.1045"/>
<evidence type="ECO:0000313" key="8">
    <source>
        <dbReference type="Proteomes" id="UP000068196"/>
    </source>
</evidence>
<accession>A0A0U5AVT2</accession>